<name>A0A6J4SAM6_9ACTN</name>
<feature type="compositionally biased region" description="Basic residues" evidence="1">
    <location>
        <begin position="187"/>
        <end position="205"/>
    </location>
</feature>
<gene>
    <name evidence="2" type="ORF">AVDCRST_MAG12-1864</name>
</gene>
<proteinExistence type="predicted"/>
<feature type="non-terminal residue" evidence="2">
    <location>
        <position position="259"/>
    </location>
</feature>
<accession>A0A6J4SAM6</accession>
<dbReference type="EC" id="1.3.1.9" evidence="2"/>
<reference evidence="2" key="1">
    <citation type="submission" date="2020-02" db="EMBL/GenBank/DDBJ databases">
        <authorList>
            <person name="Meier V. D."/>
        </authorList>
    </citation>
    <scope>NUCLEOTIDE SEQUENCE</scope>
    <source>
        <strain evidence="2">AVDCRST_MAG12</strain>
    </source>
</reference>
<feature type="non-terminal residue" evidence="2">
    <location>
        <position position="1"/>
    </location>
</feature>
<dbReference type="GO" id="GO:0004318">
    <property type="term" value="F:enoyl-[acyl-carrier-protein] reductase (NADH) activity"/>
    <property type="evidence" value="ECO:0007669"/>
    <property type="project" value="UniProtKB-EC"/>
</dbReference>
<feature type="region of interest" description="Disordered" evidence="1">
    <location>
        <begin position="1"/>
        <end position="259"/>
    </location>
</feature>
<feature type="compositionally biased region" description="Basic and acidic residues" evidence="1">
    <location>
        <begin position="156"/>
        <end position="166"/>
    </location>
</feature>
<protein>
    <submittedName>
        <fullName evidence="2">Enoyl-[acyl-carrier-protein] reductase [NADH]</fullName>
        <ecNumber evidence="2">1.3.1.9</ecNumber>
    </submittedName>
</protein>
<organism evidence="2">
    <name type="scientific">uncultured Rubrobacteraceae bacterium</name>
    <dbReference type="NCBI Taxonomy" id="349277"/>
    <lineage>
        <taxon>Bacteria</taxon>
        <taxon>Bacillati</taxon>
        <taxon>Actinomycetota</taxon>
        <taxon>Rubrobacteria</taxon>
        <taxon>Rubrobacterales</taxon>
        <taxon>Rubrobacteraceae</taxon>
        <taxon>environmental samples</taxon>
    </lineage>
</organism>
<feature type="compositionally biased region" description="Basic and acidic residues" evidence="1">
    <location>
        <begin position="100"/>
        <end position="109"/>
    </location>
</feature>
<dbReference type="AlphaFoldDB" id="A0A6J4SAM6"/>
<feature type="compositionally biased region" description="Basic residues" evidence="1">
    <location>
        <begin position="137"/>
        <end position="149"/>
    </location>
</feature>
<sequence length="259" mass="29068">VWTARRQEGAGYRRAGPAVHSLLGGAAGRRAGRGGGPEQLRPRPQPHRTDRQTPRPPAPHPRARRQQAGGHRGRGQGPRRALGRGPRHRPRRRLRPGGRPRRELPDRRVALRGHRRPDLGLLPQGPDRRPLPPHAAGRLRRRPGLRRPGRLAGLRLDGRGQGRPRVDLALPRPRPRRKGHQGEPRLRRPRKNPRRQGHQRLRRDRGRVGPTGAARVGDHRPRAGGPGRRKPALGLVAGDDRRADPRRRRLPRDGGPDQV</sequence>
<keyword evidence="2" id="KW-0560">Oxidoreductase</keyword>
<feature type="compositionally biased region" description="Basic residues" evidence="1">
    <location>
        <begin position="81"/>
        <end position="99"/>
    </location>
</feature>
<dbReference type="EMBL" id="CADCVK010000286">
    <property type="protein sequence ID" value="CAA9486931.1"/>
    <property type="molecule type" value="Genomic_DNA"/>
</dbReference>
<evidence type="ECO:0000256" key="1">
    <source>
        <dbReference type="SAM" id="MobiDB-lite"/>
    </source>
</evidence>
<evidence type="ECO:0000313" key="2">
    <source>
        <dbReference type="EMBL" id="CAA9486931.1"/>
    </source>
</evidence>